<dbReference type="SFLD" id="SFLDF00027">
    <property type="entry name" value="p-type_atpase"/>
    <property type="match status" value="1"/>
</dbReference>
<evidence type="ECO:0000256" key="11">
    <source>
        <dbReference type="ARBA" id="ARBA00022796"/>
    </source>
</evidence>
<keyword evidence="17 20" id="KW-0472">Membrane</keyword>
<evidence type="ECO:0000256" key="15">
    <source>
        <dbReference type="ARBA" id="ARBA00023008"/>
    </source>
</evidence>
<evidence type="ECO:0000256" key="10">
    <source>
        <dbReference type="ARBA" id="ARBA00022741"/>
    </source>
</evidence>
<keyword evidence="15" id="KW-0186">Copper</keyword>
<dbReference type="Gene3D" id="2.70.150.10">
    <property type="entry name" value="Calcium-transporting ATPase, cytoplasmic transduction domain A"/>
    <property type="match status" value="1"/>
</dbReference>
<comment type="caution">
    <text evidence="22">The sequence shown here is derived from an EMBL/GenBank/DDBJ whole genome shotgun (WGS) entry which is preliminary data.</text>
</comment>
<feature type="domain" description="HMA" evidence="21">
    <location>
        <begin position="24"/>
        <end position="87"/>
    </location>
</feature>
<dbReference type="PROSITE" id="PS00154">
    <property type="entry name" value="ATPASE_E1_E2"/>
    <property type="match status" value="1"/>
</dbReference>
<dbReference type="InterPro" id="IPR023299">
    <property type="entry name" value="ATPase_P-typ_cyto_dom_N"/>
</dbReference>
<keyword evidence="7" id="KW-0597">Phosphoprotein</keyword>
<dbReference type="CDD" id="cd00371">
    <property type="entry name" value="HMA"/>
    <property type="match status" value="1"/>
</dbReference>
<feature type="transmembrane region" description="Helical" evidence="20">
    <location>
        <begin position="181"/>
        <end position="203"/>
    </location>
</feature>
<dbReference type="InterPro" id="IPR006121">
    <property type="entry name" value="HMA_dom"/>
</dbReference>
<keyword evidence="9 20" id="KW-0479">Metal-binding</keyword>
<dbReference type="NCBIfam" id="TIGR01525">
    <property type="entry name" value="ATPase-IB_hvy"/>
    <property type="match status" value="1"/>
</dbReference>
<dbReference type="InterPro" id="IPR023214">
    <property type="entry name" value="HAD_sf"/>
</dbReference>
<reference evidence="23" key="1">
    <citation type="journal article" date="2019" name="Int. J. Syst. Evol. Microbiol.">
        <title>The Global Catalogue of Microorganisms (GCM) 10K type strain sequencing project: providing services to taxonomists for standard genome sequencing and annotation.</title>
        <authorList>
            <consortium name="The Broad Institute Genomics Platform"/>
            <consortium name="The Broad Institute Genome Sequencing Center for Infectious Disease"/>
            <person name="Wu L."/>
            <person name="Ma J."/>
        </authorList>
    </citation>
    <scope>NUCLEOTIDE SEQUENCE [LARGE SCALE GENOMIC DNA]</scope>
    <source>
        <strain evidence="23">NBRC 111756</strain>
    </source>
</reference>
<dbReference type="InterPro" id="IPR036163">
    <property type="entry name" value="HMA_dom_sf"/>
</dbReference>
<dbReference type="Proteomes" id="UP001596422">
    <property type="component" value="Unassembled WGS sequence"/>
</dbReference>
<keyword evidence="6 20" id="KW-1003">Cell membrane</keyword>
<dbReference type="Gene3D" id="3.30.70.100">
    <property type="match status" value="1"/>
</dbReference>
<dbReference type="PRINTS" id="PR00119">
    <property type="entry name" value="CATATPASE"/>
</dbReference>
<dbReference type="SFLD" id="SFLDS00003">
    <property type="entry name" value="Haloacid_Dehalogenase"/>
    <property type="match status" value="1"/>
</dbReference>
<dbReference type="NCBIfam" id="TIGR01511">
    <property type="entry name" value="ATPase-IB1_Cu"/>
    <property type="match status" value="1"/>
</dbReference>
<dbReference type="Gene3D" id="3.40.1110.10">
    <property type="entry name" value="Calcium-transporting ATPase, cytoplasmic domain N"/>
    <property type="match status" value="1"/>
</dbReference>
<feature type="transmembrane region" description="Helical" evidence="20">
    <location>
        <begin position="110"/>
        <end position="130"/>
    </location>
</feature>
<evidence type="ECO:0000256" key="16">
    <source>
        <dbReference type="ARBA" id="ARBA00023065"/>
    </source>
</evidence>
<keyword evidence="12 20" id="KW-0067">ATP-binding</keyword>
<evidence type="ECO:0000256" key="17">
    <source>
        <dbReference type="ARBA" id="ARBA00023136"/>
    </source>
</evidence>
<dbReference type="PANTHER" id="PTHR43520">
    <property type="entry name" value="ATP7, ISOFORM B"/>
    <property type="match status" value="1"/>
</dbReference>
<dbReference type="PRINTS" id="PR00120">
    <property type="entry name" value="HATPASE"/>
</dbReference>
<evidence type="ECO:0000256" key="19">
    <source>
        <dbReference type="ARBA" id="ARBA00033239"/>
    </source>
</evidence>
<dbReference type="EMBL" id="JBHSWE010000001">
    <property type="protein sequence ID" value="MFC6673772.1"/>
    <property type="molecule type" value="Genomic_DNA"/>
</dbReference>
<dbReference type="RefSeq" id="WP_379912430.1">
    <property type="nucleotide sequence ID" value="NZ_JBHSWE010000001.1"/>
</dbReference>
<name>A0ABW2A8N5_9GAMM</name>
<evidence type="ECO:0000256" key="4">
    <source>
        <dbReference type="ARBA" id="ARBA00015102"/>
    </source>
</evidence>
<evidence type="ECO:0000256" key="8">
    <source>
        <dbReference type="ARBA" id="ARBA00022692"/>
    </source>
</evidence>
<dbReference type="EC" id="7.2.2.8" evidence="3"/>
<accession>A0ABW2A8N5</accession>
<dbReference type="SUPFAM" id="SSF81653">
    <property type="entry name" value="Calcium ATPase, transduction domain A"/>
    <property type="match status" value="1"/>
</dbReference>
<dbReference type="PANTHER" id="PTHR43520:SF6">
    <property type="entry name" value="COPPER-EXPORTING P-TYPE ATPASE"/>
    <property type="match status" value="1"/>
</dbReference>
<feature type="transmembrane region" description="Helical" evidence="20">
    <location>
        <begin position="731"/>
        <end position="752"/>
    </location>
</feature>
<gene>
    <name evidence="22" type="ORF">ACFQDL_29545</name>
</gene>
<evidence type="ECO:0000313" key="22">
    <source>
        <dbReference type="EMBL" id="MFC6673772.1"/>
    </source>
</evidence>
<evidence type="ECO:0000256" key="13">
    <source>
        <dbReference type="ARBA" id="ARBA00022967"/>
    </source>
</evidence>
<keyword evidence="23" id="KW-1185">Reference proteome</keyword>
<dbReference type="SUPFAM" id="SSF56784">
    <property type="entry name" value="HAD-like"/>
    <property type="match status" value="1"/>
</dbReference>
<dbReference type="SUPFAM" id="SSF55008">
    <property type="entry name" value="HMA, heavy metal-associated domain"/>
    <property type="match status" value="1"/>
</dbReference>
<evidence type="ECO:0000256" key="3">
    <source>
        <dbReference type="ARBA" id="ARBA00012517"/>
    </source>
</evidence>
<dbReference type="SFLD" id="SFLDG00002">
    <property type="entry name" value="C1.7:_P-type_atpase_like"/>
    <property type="match status" value="1"/>
</dbReference>
<dbReference type="CDD" id="cd02094">
    <property type="entry name" value="P-type_ATPase_Cu-like"/>
    <property type="match status" value="1"/>
</dbReference>
<protein>
    <recommendedName>
        <fullName evidence="4">Copper-exporting P-type ATPase</fullName>
        <ecNumber evidence="3">7.2.2.8</ecNumber>
    </recommendedName>
    <alternativeName>
        <fullName evidence="18">Copper-exporting P-type ATPase A</fullName>
    </alternativeName>
    <alternativeName>
        <fullName evidence="19">Cu(+)-exporting ATPase</fullName>
    </alternativeName>
</protein>
<evidence type="ECO:0000256" key="12">
    <source>
        <dbReference type="ARBA" id="ARBA00022840"/>
    </source>
</evidence>
<dbReference type="Pfam" id="PF00702">
    <property type="entry name" value="Hydrolase"/>
    <property type="match status" value="1"/>
</dbReference>
<dbReference type="InterPro" id="IPR018303">
    <property type="entry name" value="ATPase_P-typ_P_site"/>
</dbReference>
<evidence type="ECO:0000256" key="14">
    <source>
        <dbReference type="ARBA" id="ARBA00022989"/>
    </source>
</evidence>
<proteinExistence type="inferred from homology"/>
<dbReference type="InterPro" id="IPR059000">
    <property type="entry name" value="ATPase_P-type_domA"/>
</dbReference>
<evidence type="ECO:0000256" key="9">
    <source>
        <dbReference type="ARBA" id="ARBA00022723"/>
    </source>
</evidence>
<comment type="similarity">
    <text evidence="2 20">Belongs to the cation transport ATPase (P-type) (TC 3.A.3) family. Type IB subfamily.</text>
</comment>
<dbReference type="NCBIfam" id="TIGR01494">
    <property type="entry name" value="ATPase_P-type"/>
    <property type="match status" value="1"/>
</dbReference>
<keyword evidence="5" id="KW-0813">Transport</keyword>
<dbReference type="Pfam" id="PF00122">
    <property type="entry name" value="E1-E2_ATPase"/>
    <property type="match status" value="1"/>
</dbReference>
<dbReference type="InterPro" id="IPR044492">
    <property type="entry name" value="P_typ_ATPase_HD_dom"/>
</dbReference>
<dbReference type="Gene3D" id="3.40.50.1000">
    <property type="entry name" value="HAD superfamily/HAD-like"/>
    <property type="match status" value="1"/>
</dbReference>
<keyword evidence="10 20" id="KW-0547">Nucleotide-binding</keyword>
<dbReference type="InterPro" id="IPR036412">
    <property type="entry name" value="HAD-like_sf"/>
</dbReference>
<dbReference type="SUPFAM" id="SSF81665">
    <property type="entry name" value="Calcium ATPase, transmembrane domain M"/>
    <property type="match status" value="1"/>
</dbReference>
<organism evidence="22 23">
    <name type="scientific">Marinobacterium aestuariivivens</name>
    <dbReference type="NCBI Taxonomy" id="1698799"/>
    <lineage>
        <taxon>Bacteria</taxon>
        <taxon>Pseudomonadati</taxon>
        <taxon>Pseudomonadota</taxon>
        <taxon>Gammaproteobacteria</taxon>
        <taxon>Oceanospirillales</taxon>
        <taxon>Oceanospirillaceae</taxon>
        <taxon>Marinobacterium</taxon>
    </lineage>
</organism>
<evidence type="ECO:0000256" key="2">
    <source>
        <dbReference type="ARBA" id="ARBA00006024"/>
    </source>
</evidence>
<sequence length="765" mass="80705">MMNQAPHCHESAVRSDNATAGNEGSIHLAVTGASCASCVRSIEKALSGVEGVESATFNLAEREAIVNGRVDARSLIQAVEAAGYGASEITDEEQASDEKEKAEEAYYRKLLKEMAIALALGVPLMAYGVLGGEMNVVTTGERLFWLLIGLVTLGVMVFAGSHFYTGAWKSFKAHSANMDTLIALGTGTAWLYSMVVVIAPGIVPELARHVYFEATAMIIGLIDLGLALEIRARGRTSQAIKRLLGLQAKTARVVRKGEEKDIPIEAVQIDDIIRVRPGEKVPVDGVVTEGHTSIDESMLTGEPMPVEKDAGDEVVGGTLNKSGSILYRATRVGKETALAQIIAMVKQAQNSRPPIGRLADTISSVFVPVVMIISVLSALVWYNFGPVPQVAYMLVTATTVLIIACPCALGLATPMSVMVGVGKAAEAGVLIRNGGALQQASKLHTMVLDKTGTITAGHPEVTEVVSRNGFGDEELLKLAASLEAGSEHPLAQAIVESAQARELTLDSLEGFNAIAGHGVEGSVKGRALLFGNYKLMQDREVDLGDLRTRAQELAAQARTPMYLAVDGRAAGIIAVADPVKEDSVAAIRRLQKLGLEVVMITGDNEATAKAVADKVGIRHYFAEVLPDDKQNKVAQLQQQGKLVGMVGDGINDAPALAQADVGFAIGTGTDVAIESADVTLMRGSLHGIADAIAISKATLRNIKQNLFGAFVYNVLGIPFAAGVLYPFVGILLNPVIAGAAMAFSSVTVVTNANRLRLFKPQEESA</sequence>
<dbReference type="InterPro" id="IPR023298">
    <property type="entry name" value="ATPase_P-typ_TM_dom_sf"/>
</dbReference>
<evidence type="ECO:0000256" key="20">
    <source>
        <dbReference type="RuleBase" id="RU362081"/>
    </source>
</evidence>
<dbReference type="InterPro" id="IPR008250">
    <property type="entry name" value="ATPase_P-typ_transduc_dom_A_sf"/>
</dbReference>
<keyword evidence="16" id="KW-0406">Ion transport</keyword>
<keyword evidence="8 20" id="KW-0812">Transmembrane</keyword>
<keyword evidence="11" id="KW-0187">Copper transport</keyword>
<dbReference type="Pfam" id="PF00403">
    <property type="entry name" value="HMA"/>
    <property type="match status" value="1"/>
</dbReference>
<feature type="transmembrane region" description="Helical" evidence="20">
    <location>
        <begin position="142"/>
        <end position="160"/>
    </location>
</feature>
<feature type="transmembrane region" description="Helical" evidence="20">
    <location>
        <begin position="362"/>
        <end position="384"/>
    </location>
</feature>
<evidence type="ECO:0000256" key="5">
    <source>
        <dbReference type="ARBA" id="ARBA00022448"/>
    </source>
</evidence>
<feature type="transmembrane region" description="Helical" evidence="20">
    <location>
        <begin position="390"/>
        <end position="413"/>
    </location>
</feature>
<dbReference type="InterPro" id="IPR001757">
    <property type="entry name" value="P_typ_ATPase"/>
</dbReference>
<dbReference type="InterPro" id="IPR027256">
    <property type="entry name" value="P-typ_ATPase_IB"/>
</dbReference>
<keyword evidence="14 20" id="KW-1133">Transmembrane helix</keyword>
<evidence type="ECO:0000313" key="23">
    <source>
        <dbReference type="Proteomes" id="UP001596422"/>
    </source>
</evidence>
<dbReference type="PROSITE" id="PS50846">
    <property type="entry name" value="HMA_2"/>
    <property type="match status" value="1"/>
</dbReference>
<evidence type="ECO:0000256" key="7">
    <source>
        <dbReference type="ARBA" id="ARBA00022553"/>
    </source>
</evidence>
<evidence type="ECO:0000256" key="6">
    <source>
        <dbReference type="ARBA" id="ARBA00022475"/>
    </source>
</evidence>
<evidence type="ECO:0000256" key="1">
    <source>
        <dbReference type="ARBA" id="ARBA00004651"/>
    </source>
</evidence>
<comment type="subcellular location">
    <subcellularLocation>
        <location evidence="1">Cell membrane</location>
        <topology evidence="1">Multi-pass membrane protein</topology>
    </subcellularLocation>
</comment>
<feature type="transmembrane region" description="Helical" evidence="20">
    <location>
        <begin position="706"/>
        <end position="725"/>
    </location>
</feature>
<keyword evidence="13" id="KW-1278">Translocase</keyword>
<evidence type="ECO:0000256" key="18">
    <source>
        <dbReference type="ARBA" id="ARBA00029719"/>
    </source>
</evidence>
<evidence type="ECO:0000259" key="21">
    <source>
        <dbReference type="PROSITE" id="PS50846"/>
    </source>
</evidence>